<comment type="subcellular location">
    <subcellularLocation>
        <location evidence="1">Membrane</location>
        <topology evidence="1">Multi-pass membrane protein</topology>
    </subcellularLocation>
</comment>
<dbReference type="RefSeq" id="WP_132827412.1">
    <property type="nucleotide sequence ID" value="NZ_SMFP01000002.1"/>
</dbReference>
<sequence length="229" mass="23459">MTAFAFALTACTLFAALFCALVYLPLVVQPPSALRSADKTAAVVLLAAAAALMQTPALLILALALCALGDWCLSRPGERAFRAGIGAFAAGHLAYIALFLTRAAADPGQVASGWRLAALLTLALLGAILAARLAPRAGALRLPVLIYIPIILGMGACALTLPPTGALALVLPAALAFIASDLVLASQIFLLPKDHPLLAVAPYTVWPLYWGAQAGFLAAFALPIALPAT</sequence>
<comment type="similarity">
    <text evidence="2">Belongs to the TMEM86 family.</text>
</comment>
<evidence type="ECO:0000313" key="8">
    <source>
        <dbReference type="Proteomes" id="UP000294662"/>
    </source>
</evidence>
<dbReference type="GO" id="GO:0016787">
    <property type="term" value="F:hydrolase activity"/>
    <property type="evidence" value="ECO:0007669"/>
    <property type="project" value="TreeGrafter"/>
</dbReference>
<keyword evidence="3 6" id="KW-0812">Transmembrane</keyword>
<dbReference type="Pfam" id="PF07947">
    <property type="entry name" value="YhhN"/>
    <property type="match status" value="1"/>
</dbReference>
<feature type="transmembrane region" description="Helical" evidence="6">
    <location>
        <begin position="112"/>
        <end position="130"/>
    </location>
</feature>
<accession>A0A4R5EYH5</accession>
<dbReference type="AlphaFoldDB" id="A0A4R5EYH5"/>
<evidence type="ECO:0000256" key="3">
    <source>
        <dbReference type="ARBA" id="ARBA00022692"/>
    </source>
</evidence>
<dbReference type="GO" id="GO:0016020">
    <property type="term" value="C:membrane"/>
    <property type="evidence" value="ECO:0007669"/>
    <property type="project" value="UniProtKB-SubCell"/>
</dbReference>
<protein>
    <submittedName>
        <fullName evidence="7">Lysoplasmalogenase</fullName>
    </submittedName>
</protein>
<evidence type="ECO:0000256" key="6">
    <source>
        <dbReference type="SAM" id="Phobius"/>
    </source>
</evidence>
<feature type="transmembrane region" description="Helical" evidence="6">
    <location>
        <begin position="167"/>
        <end position="191"/>
    </location>
</feature>
<dbReference type="InterPro" id="IPR012506">
    <property type="entry name" value="TMEM86B-like"/>
</dbReference>
<dbReference type="Proteomes" id="UP000294662">
    <property type="component" value="Unassembled WGS sequence"/>
</dbReference>
<dbReference type="PANTHER" id="PTHR31885">
    <property type="entry name" value="GH04784P"/>
    <property type="match status" value="1"/>
</dbReference>
<reference evidence="7 8" key="1">
    <citation type="submission" date="2019-03" db="EMBL/GenBank/DDBJ databases">
        <authorList>
            <person name="Zhang S."/>
        </authorList>
    </citation>
    <scope>NUCLEOTIDE SEQUENCE [LARGE SCALE GENOMIC DNA]</scope>
    <source>
        <strain evidence="7 8">S4J41</strain>
    </source>
</reference>
<feature type="transmembrane region" description="Helical" evidence="6">
    <location>
        <begin position="80"/>
        <end position="100"/>
    </location>
</feature>
<dbReference type="PANTHER" id="PTHR31885:SF6">
    <property type="entry name" value="GH04784P"/>
    <property type="match status" value="1"/>
</dbReference>
<dbReference type="EMBL" id="SMFP01000002">
    <property type="protein sequence ID" value="TDE40155.1"/>
    <property type="molecule type" value="Genomic_DNA"/>
</dbReference>
<evidence type="ECO:0000256" key="2">
    <source>
        <dbReference type="ARBA" id="ARBA00007375"/>
    </source>
</evidence>
<feature type="transmembrane region" description="Helical" evidence="6">
    <location>
        <begin position="203"/>
        <end position="226"/>
    </location>
</feature>
<keyword evidence="4 6" id="KW-1133">Transmembrane helix</keyword>
<comment type="caution">
    <text evidence="7">The sequence shown here is derived from an EMBL/GenBank/DDBJ whole genome shotgun (WGS) entry which is preliminary data.</text>
</comment>
<keyword evidence="5 6" id="KW-0472">Membrane</keyword>
<name>A0A4R5EYH5_9RHOB</name>
<feature type="transmembrane region" description="Helical" evidence="6">
    <location>
        <begin position="142"/>
        <end position="161"/>
    </location>
</feature>
<dbReference type="OrthoDB" id="345840at2"/>
<evidence type="ECO:0000313" key="7">
    <source>
        <dbReference type="EMBL" id="TDE40155.1"/>
    </source>
</evidence>
<proteinExistence type="inferred from homology"/>
<organism evidence="7 8">
    <name type="scientific">Antarcticimicrobium sediminis</name>
    <dbReference type="NCBI Taxonomy" id="2546227"/>
    <lineage>
        <taxon>Bacteria</taxon>
        <taxon>Pseudomonadati</taxon>
        <taxon>Pseudomonadota</taxon>
        <taxon>Alphaproteobacteria</taxon>
        <taxon>Rhodobacterales</taxon>
        <taxon>Paracoccaceae</taxon>
        <taxon>Antarcticimicrobium</taxon>
    </lineage>
</organism>
<feature type="transmembrane region" description="Helical" evidence="6">
    <location>
        <begin position="43"/>
        <end position="68"/>
    </location>
</feature>
<keyword evidence="8" id="KW-1185">Reference proteome</keyword>
<evidence type="ECO:0000256" key="5">
    <source>
        <dbReference type="ARBA" id="ARBA00023136"/>
    </source>
</evidence>
<gene>
    <name evidence="7" type="ORF">E1B25_04165</name>
</gene>
<evidence type="ECO:0000256" key="4">
    <source>
        <dbReference type="ARBA" id="ARBA00022989"/>
    </source>
</evidence>
<evidence type="ECO:0000256" key="1">
    <source>
        <dbReference type="ARBA" id="ARBA00004141"/>
    </source>
</evidence>